<accession>A0A0A9FQ90</accession>
<proteinExistence type="predicted"/>
<reference evidence="1" key="1">
    <citation type="submission" date="2014-09" db="EMBL/GenBank/DDBJ databases">
        <authorList>
            <person name="Magalhaes I.L.F."/>
            <person name="Oliveira U."/>
            <person name="Santos F.R."/>
            <person name="Vidigal T.H.D.A."/>
            <person name="Brescovit A.D."/>
            <person name="Santos A.J."/>
        </authorList>
    </citation>
    <scope>NUCLEOTIDE SEQUENCE</scope>
    <source>
        <tissue evidence="1">Shoot tissue taken approximately 20 cm above the soil surface</tissue>
    </source>
</reference>
<evidence type="ECO:0000313" key="1">
    <source>
        <dbReference type="EMBL" id="JAE13429.1"/>
    </source>
</evidence>
<name>A0A0A9FQ90_ARUDO</name>
<protein>
    <submittedName>
        <fullName evidence="1">Uncharacterized protein</fullName>
    </submittedName>
</protein>
<reference evidence="1" key="2">
    <citation type="journal article" date="2015" name="Data Brief">
        <title>Shoot transcriptome of the giant reed, Arundo donax.</title>
        <authorList>
            <person name="Barrero R.A."/>
            <person name="Guerrero F.D."/>
            <person name="Moolhuijzen P."/>
            <person name="Goolsby J.A."/>
            <person name="Tidwell J."/>
            <person name="Bellgard S.E."/>
            <person name="Bellgard M.I."/>
        </authorList>
    </citation>
    <scope>NUCLEOTIDE SEQUENCE</scope>
    <source>
        <tissue evidence="1">Shoot tissue taken approximately 20 cm above the soil surface</tissue>
    </source>
</reference>
<dbReference type="AlphaFoldDB" id="A0A0A9FQ90"/>
<organism evidence="1">
    <name type="scientific">Arundo donax</name>
    <name type="common">Giant reed</name>
    <name type="synonym">Donax arundinaceus</name>
    <dbReference type="NCBI Taxonomy" id="35708"/>
    <lineage>
        <taxon>Eukaryota</taxon>
        <taxon>Viridiplantae</taxon>
        <taxon>Streptophyta</taxon>
        <taxon>Embryophyta</taxon>
        <taxon>Tracheophyta</taxon>
        <taxon>Spermatophyta</taxon>
        <taxon>Magnoliopsida</taxon>
        <taxon>Liliopsida</taxon>
        <taxon>Poales</taxon>
        <taxon>Poaceae</taxon>
        <taxon>PACMAD clade</taxon>
        <taxon>Arundinoideae</taxon>
        <taxon>Arundineae</taxon>
        <taxon>Arundo</taxon>
    </lineage>
</organism>
<dbReference type="EMBL" id="GBRH01184467">
    <property type="protein sequence ID" value="JAE13429.1"/>
    <property type="molecule type" value="Transcribed_RNA"/>
</dbReference>
<sequence length="84" mass="8535">MLSGGKLLIPHQVLVPGSLKSSSLCGLAGNGREGGGSRSQNFGLVVPEGRVHGGGLMSMLGVGGNLNTDVHAWSWRKPEPGGES</sequence>